<protein>
    <submittedName>
        <fullName evidence="3">Sporulation domain-containing protein</fullName>
    </submittedName>
</protein>
<proteinExistence type="predicted"/>
<keyword evidence="1" id="KW-0812">Transmembrane</keyword>
<organism evidence="3 4">
    <name type="scientific">Emticicia oligotrophica (strain DSM 17448 / CIP 109782 / MTCC 6937 / GPTSA100-15)</name>
    <dbReference type="NCBI Taxonomy" id="929562"/>
    <lineage>
        <taxon>Bacteria</taxon>
        <taxon>Pseudomonadati</taxon>
        <taxon>Bacteroidota</taxon>
        <taxon>Cytophagia</taxon>
        <taxon>Cytophagales</taxon>
        <taxon>Leadbetterellaceae</taxon>
        <taxon>Emticicia</taxon>
    </lineage>
</organism>
<keyword evidence="1" id="KW-0472">Membrane</keyword>
<dbReference type="Pfam" id="PF18175">
    <property type="entry name" value="HU-CCDC81_bac_2"/>
    <property type="match status" value="1"/>
</dbReference>
<dbReference type="Pfam" id="PF18174">
    <property type="entry name" value="HU-CCDC81_bac_1"/>
    <property type="match status" value="1"/>
</dbReference>
<dbReference type="Gene3D" id="3.30.70.1070">
    <property type="entry name" value="Sporulation related repeat"/>
    <property type="match status" value="1"/>
</dbReference>
<feature type="transmembrane region" description="Helical" evidence="1">
    <location>
        <begin position="177"/>
        <end position="198"/>
    </location>
</feature>
<dbReference type="InterPro" id="IPR041268">
    <property type="entry name" value="HU-CCDC81_bac_2"/>
</dbReference>
<evidence type="ECO:0000313" key="3">
    <source>
        <dbReference type="EMBL" id="AFK05320.1"/>
    </source>
</evidence>
<keyword evidence="4" id="KW-1185">Reference proteome</keyword>
<dbReference type="InterPro" id="IPR007730">
    <property type="entry name" value="SPOR-like_dom"/>
</dbReference>
<dbReference type="Proteomes" id="UP000002875">
    <property type="component" value="Chromosome"/>
</dbReference>
<sequence length="371" mass="41575">MRPVADHIRTLLYEHDYVTVPNFGAFIANYLPSSFNEISGSLMPPQKRIAFNEVLKQDDGLLATHISRRESVTIDDAKRIIRYFVTEVKDLLATEKNYTIDRVGSFILNEENNLVFEPDRKHNFYSESFGFDSLFPRHISSEKYSLTQNFNEESEDLALHQNSYSSTAIKKYSKWTYALYSIPILLLSGGLFIVLFAGPKSSNTSAKSSFNPLDYIPKQEEVIQKSISKQIADETEIVKPNFGNQPISNKVETNVIQPAPVETSVKVVEKVIEAKAESITNTSKSSNEFTAPTINNSLKRYLVVSGVFKSAENVEKLQVVLQKNGFSPKVVKVGDLSKVIAAEVSTMEEAKLLAERHIKIVGEKPAIIKGN</sequence>
<keyword evidence="1" id="KW-1133">Transmembrane helix</keyword>
<name>A0ABM5N7D6_EMTOG</name>
<evidence type="ECO:0000313" key="4">
    <source>
        <dbReference type="Proteomes" id="UP000002875"/>
    </source>
</evidence>
<dbReference type="EMBL" id="CP002961">
    <property type="protein sequence ID" value="AFK05320.1"/>
    <property type="molecule type" value="Genomic_DNA"/>
</dbReference>
<evidence type="ECO:0000256" key="1">
    <source>
        <dbReference type="SAM" id="Phobius"/>
    </source>
</evidence>
<dbReference type="RefSeq" id="WP_015031008.1">
    <property type="nucleotide sequence ID" value="NC_018748.1"/>
</dbReference>
<dbReference type="SUPFAM" id="SSF110997">
    <property type="entry name" value="Sporulation related repeat"/>
    <property type="match status" value="1"/>
</dbReference>
<reference evidence="3 4" key="1">
    <citation type="submission" date="2011-07" db="EMBL/GenBank/DDBJ databases">
        <title>The complete genome of chromosome of Emticicia oligotrophica DSM 17448.</title>
        <authorList>
            <consortium name="US DOE Joint Genome Institute (JGI-PGF)"/>
            <person name="Lucas S."/>
            <person name="Han J."/>
            <person name="Lapidus A."/>
            <person name="Bruce D."/>
            <person name="Goodwin L."/>
            <person name="Pitluck S."/>
            <person name="Peters L."/>
            <person name="Kyrpides N."/>
            <person name="Mavromatis K."/>
            <person name="Ivanova N."/>
            <person name="Ovchinnikova G."/>
            <person name="Teshima H."/>
            <person name="Detter J.C."/>
            <person name="Tapia R."/>
            <person name="Han C."/>
            <person name="Land M."/>
            <person name="Hauser L."/>
            <person name="Markowitz V."/>
            <person name="Cheng J.-F."/>
            <person name="Hugenholtz P."/>
            <person name="Woyke T."/>
            <person name="Wu D."/>
            <person name="Tindall B."/>
            <person name="Pomrenke H."/>
            <person name="Brambilla E."/>
            <person name="Klenk H.-P."/>
            <person name="Eisen J.A."/>
        </authorList>
    </citation>
    <scope>NUCLEOTIDE SEQUENCE [LARGE SCALE GENOMIC DNA]</scope>
    <source>
        <strain evidence="3 4">DSM 17448</strain>
    </source>
</reference>
<dbReference type="PROSITE" id="PS51724">
    <property type="entry name" value="SPOR"/>
    <property type="match status" value="1"/>
</dbReference>
<accession>A0ABM5N7D6</accession>
<gene>
    <name evidence="3" type="ordered locus">Emtol_4196</name>
</gene>
<evidence type="ECO:0000259" key="2">
    <source>
        <dbReference type="PROSITE" id="PS51724"/>
    </source>
</evidence>
<feature type="domain" description="SPOR" evidence="2">
    <location>
        <begin position="295"/>
        <end position="370"/>
    </location>
</feature>
<dbReference type="InterPro" id="IPR040495">
    <property type="entry name" value="HU-CCDC81_bac_1"/>
</dbReference>
<dbReference type="InterPro" id="IPR036680">
    <property type="entry name" value="SPOR-like_sf"/>
</dbReference>